<keyword evidence="3" id="KW-0731">Sigma factor</keyword>
<feature type="domain" description="RNA polymerase sigma factor 70 region 4 type 2" evidence="6">
    <location>
        <begin position="135"/>
        <end position="187"/>
    </location>
</feature>
<dbReference type="PANTHER" id="PTHR43133">
    <property type="entry name" value="RNA POLYMERASE ECF-TYPE SIGMA FACTO"/>
    <property type="match status" value="1"/>
</dbReference>
<evidence type="ECO:0000313" key="8">
    <source>
        <dbReference type="Proteomes" id="UP001275932"/>
    </source>
</evidence>
<protein>
    <submittedName>
        <fullName evidence="7">Sigma-70 family RNA polymerase sigma factor</fullName>
    </submittedName>
</protein>
<reference evidence="7 8" key="1">
    <citation type="submission" date="2022-03" db="EMBL/GenBank/DDBJ databases">
        <title>Novel taxa within the pig intestine.</title>
        <authorList>
            <person name="Wylensek D."/>
            <person name="Bishof K."/>
            <person name="Afrizal A."/>
            <person name="Clavel T."/>
        </authorList>
    </citation>
    <scope>NUCLEOTIDE SEQUENCE [LARGE SCALE GENOMIC DNA]</scope>
    <source>
        <strain evidence="7 8">CLA-KB-P66</strain>
    </source>
</reference>
<dbReference type="Pfam" id="PF04542">
    <property type="entry name" value="Sigma70_r2"/>
    <property type="match status" value="1"/>
</dbReference>
<dbReference type="InterPro" id="IPR013249">
    <property type="entry name" value="RNA_pol_sigma70_r4_t2"/>
</dbReference>
<accession>A0ABU4WF22</accession>
<dbReference type="InterPro" id="IPR013324">
    <property type="entry name" value="RNA_pol_sigma_r3/r4-like"/>
</dbReference>
<keyword evidence="8" id="KW-1185">Reference proteome</keyword>
<dbReference type="RefSeq" id="WP_370396251.1">
    <property type="nucleotide sequence ID" value="NZ_JALBUT010000001.1"/>
</dbReference>
<feature type="domain" description="RNA polymerase sigma-70 region 2" evidence="5">
    <location>
        <begin position="26"/>
        <end position="89"/>
    </location>
</feature>
<dbReference type="EMBL" id="JALBUT010000001">
    <property type="protein sequence ID" value="MDX8414804.1"/>
    <property type="molecule type" value="Genomic_DNA"/>
</dbReference>
<organism evidence="7 8">
    <name type="scientific">Intestinicryptomonas porci</name>
    <dbReference type="NCBI Taxonomy" id="2926320"/>
    <lineage>
        <taxon>Bacteria</taxon>
        <taxon>Pseudomonadati</taxon>
        <taxon>Verrucomicrobiota</taxon>
        <taxon>Opitutia</taxon>
        <taxon>Opitutales</taxon>
        <taxon>Intestinicryptomonaceae</taxon>
        <taxon>Intestinicryptomonas</taxon>
    </lineage>
</organism>
<keyword evidence="4" id="KW-0804">Transcription</keyword>
<dbReference type="CDD" id="cd06171">
    <property type="entry name" value="Sigma70_r4"/>
    <property type="match status" value="1"/>
</dbReference>
<dbReference type="Pfam" id="PF08281">
    <property type="entry name" value="Sigma70_r4_2"/>
    <property type="match status" value="1"/>
</dbReference>
<dbReference type="InterPro" id="IPR007627">
    <property type="entry name" value="RNA_pol_sigma70_r2"/>
</dbReference>
<dbReference type="PANTHER" id="PTHR43133:SF51">
    <property type="entry name" value="RNA POLYMERASE SIGMA FACTOR"/>
    <property type="match status" value="1"/>
</dbReference>
<dbReference type="InterPro" id="IPR013325">
    <property type="entry name" value="RNA_pol_sigma_r2"/>
</dbReference>
<evidence type="ECO:0000256" key="1">
    <source>
        <dbReference type="ARBA" id="ARBA00010641"/>
    </source>
</evidence>
<dbReference type="SUPFAM" id="SSF88659">
    <property type="entry name" value="Sigma3 and sigma4 domains of RNA polymerase sigma factors"/>
    <property type="match status" value="1"/>
</dbReference>
<dbReference type="InterPro" id="IPR036388">
    <property type="entry name" value="WH-like_DNA-bd_sf"/>
</dbReference>
<dbReference type="Proteomes" id="UP001275932">
    <property type="component" value="Unassembled WGS sequence"/>
</dbReference>
<dbReference type="Gene3D" id="1.10.1740.10">
    <property type="match status" value="1"/>
</dbReference>
<sequence>MENAVDTGNLATRLKNGEEAAFGDFVRTHWDKAFSRAYGLLKNREDAEEVAQDAFIRARNGMEKFRGECSPSTWLHRIVTNLARNKYWYWFRRRRGESFSIDSQISEDSETTFAETLACETLNPSEMALANEFEEILPRAMASLDEKYAVVLRMRSEMDMSYEEIAAELNLTVGTVKSRLSRAREQLRDILSDNI</sequence>
<evidence type="ECO:0000256" key="2">
    <source>
        <dbReference type="ARBA" id="ARBA00023015"/>
    </source>
</evidence>
<comment type="caution">
    <text evidence="7">The sequence shown here is derived from an EMBL/GenBank/DDBJ whole genome shotgun (WGS) entry which is preliminary data.</text>
</comment>
<name>A0ABU4WF22_9BACT</name>
<gene>
    <name evidence="7" type="ORF">MOX91_01205</name>
</gene>
<evidence type="ECO:0000313" key="7">
    <source>
        <dbReference type="EMBL" id="MDX8414804.1"/>
    </source>
</evidence>
<dbReference type="InterPro" id="IPR039425">
    <property type="entry name" value="RNA_pol_sigma-70-like"/>
</dbReference>
<comment type="similarity">
    <text evidence="1">Belongs to the sigma-70 factor family. ECF subfamily.</text>
</comment>
<dbReference type="InterPro" id="IPR014284">
    <property type="entry name" value="RNA_pol_sigma-70_dom"/>
</dbReference>
<evidence type="ECO:0000259" key="5">
    <source>
        <dbReference type="Pfam" id="PF04542"/>
    </source>
</evidence>
<evidence type="ECO:0000256" key="4">
    <source>
        <dbReference type="ARBA" id="ARBA00023163"/>
    </source>
</evidence>
<evidence type="ECO:0000256" key="3">
    <source>
        <dbReference type="ARBA" id="ARBA00023082"/>
    </source>
</evidence>
<dbReference type="SUPFAM" id="SSF88946">
    <property type="entry name" value="Sigma2 domain of RNA polymerase sigma factors"/>
    <property type="match status" value="1"/>
</dbReference>
<evidence type="ECO:0000259" key="6">
    <source>
        <dbReference type="Pfam" id="PF08281"/>
    </source>
</evidence>
<keyword evidence="2" id="KW-0805">Transcription regulation</keyword>
<proteinExistence type="inferred from homology"/>
<dbReference type="Gene3D" id="1.10.10.10">
    <property type="entry name" value="Winged helix-like DNA-binding domain superfamily/Winged helix DNA-binding domain"/>
    <property type="match status" value="1"/>
</dbReference>
<dbReference type="NCBIfam" id="TIGR02937">
    <property type="entry name" value="sigma70-ECF"/>
    <property type="match status" value="1"/>
</dbReference>